<evidence type="ECO:0000313" key="1">
    <source>
        <dbReference type="EMBL" id="SHH46191.1"/>
    </source>
</evidence>
<reference evidence="1 2" key="1">
    <citation type="submission" date="2016-11" db="EMBL/GenBank/DDBJ databases">
        <authorList>
            <person name="Jaros S."/>
            <person name="Januszkiewicz K."/>
            <person name="Wedrychowicz H."/>
        </authorList>
    </citation>
    <scope>NUCLEOTIDE SEQUENCE [LARGE SCALE GENOMIC DNA]</scope>
    <source>
        <strain evidence="1 2">GAS242</strain>
    </source>
</reference>
<dbReference type="Proteomes" id="UP000190675">
    <property type="component" value="Chromosome I"/>
</dbReference>
<evidence type="ECO:0000313" key="2">
    <source>
        <dbReference type="Proteomes" id="UP000190675"/>
    </source>
</evidence>
<dbReference type="AlphaFoldDB" id="A0A1M5T605"/>
<gene>
    <name evidence="1" type="ORF">SAMN05444169_7578</name>
</gene>
<organism evidence="1 2">
    <name type="scientific">Bradyrhizobium erythrophlei</name>
    <dbReference type="NCBI Taxonomy" id="1437360"/>
    <lineage>
        <taxon>Bacteria</taxon>
        <taxon>Pseudomonadati</taxon>
        <taxon>Pseudomonadota</taxon>
        <taxon>Alphaproteobacteria</taxon>
        <taxon>Hyphomicrobiales</taxon>
        <taxon>Nitrobacteraceae</taxon>
        <taxon>Bradyrhizobium</taxon>
    </lineage>
</organism>
<protein>
    <submittedName>
        <fullName evidence="1">Uncharacterized protein</fullName>
    </submittedName>
</protein>
<sequence>MMRWCLNGRNGGLRYANPPYGLLGREAAPYMAQPYTPHFKPKSMLWGARIWLRSSRISTVSLSLTGRKVRFVSMS</sequence>
<proteinExistence type="predicted"/>
<name>A0A1M5T605_9BRAD</name>
<accession>A0A1M5T605</accession>
<dbReference type="EMBL" id="LT670818">
    <property type="protein sequence ID" value="SHH46191.1"/>
    <property type="molecule type" value="Genomic_DNA"/>
</dbReference>